<keyword evidence="6 8" id="KW-0472">Membrane</keyword>
<feature type="transmembrane region" description="Helical" evidence="8">
    <location>
        <begin position="505"/>
        <end position="526"/>
    </location>
</feature>
<keyword evidence="3 7" id="KW-0812">Transmembrane</keyword>
<keyword evidence="7" id="KW-0813">Transport</keyword>
<comment type="caution">
    <text evidence="9">The sequence shown here is derived from an EMBL/GenBank/DDBJ whole genome shotgun (WGS) entry which is preliminary data.</text>
</comment>
<proteinExistence type="inferred from homology"/>
<feature type="transmembrane region" description="Helical" evidence="8">
    <location>
        <begin position="88"/>
        <end position="109"/>
    </location>
</feature>
<feature type="transmembrane region" description="Helical" evidence="8">
    <location>
        <begin position="220"/>
        <end position="239"/>
    </location>
</feature>
<reference evidence="9" key="1">
    <citation type="journal article" date="2023" name="G3 (Bethesda)">
        <title>Whole genome assembly and annotation of the endangered Caribbean coral Acropora cervicornis.</title>
        <authorList>
            <person name="Selwyn J.D."/>
            <person name="Vollmer S.V."/>
        </authorList>
    </citation>
    <scope>NUCLEOTIDE SEQUENCE</scope>
    <source>
        <strain evidence="9">K2</strain>
    </source>
</reference>
<feature type="transmembrane region" description="Helical" evidence="8">
    <location>
        <begin position="377"/>
        <end position="395"/>
    </location>
</feature>
<dbReference type="EMBL" id="JARQWQ010000017">
    <property type="protein sequence ID" value="KAK2566399.1"/>
    <property type="molecule type" value="Genomic_DNA"/>
</dbReference>
<dbReference type="Gene3D" id="1.20.1250.20">
    <property type="entry name" value="MFS general substrate transporter like domains"/>
    <property type="match status" value="1"/>
</dbReference>
<feature type="transmembrane region" description="Helical" evidence="8">
    <location>
        <begin position="50"/>
        <end position="76"/>
    </location>
</feature>
<feature type="transmembrane region" description="Helical" evidence="8">
    <location>
        <begin position="296"/>
        <end position="314"/>
    </location>
</feature>
<evidence type="ECO:0000256" key="6">
    <source>
        <dbReference type="ARBA" id="ARBA00023136"/>
    </source>
</evidence>
<feature type="transmembrane region" description="Helical" evidence="8">
    <location>
        <begin position="335"/>
        <end position="357"/>
    </location>
</feature>
<keyword evidence="4" id="KW-0571">Peptide transport</keyword>
<dbReference type="SUPFAM" id="SSF103473">
    <property type="entry name" value="MFS general substrate transporter"/>
    <property type="match status" value="1"/>
</dbReference>
<feature type="transmembrane region" description="Helical" evidence="8">
    <location>
        <begin position="121"/>
        <end position="139"/>
    </location>
</feature>
<keyword evidence="5 8" id="KW-1133">Transmembrane helix</keyword>
<sequence length="559" mass="62444">MASAANEEENERSLLLSDKNSCQNRSVAIVCSITSSMRNAQHFTGRDERIFATLLILLTEFCERLAFFGLVANLVLFCEDTLQLPSPWPSTIFLVFVGTCYLTTLLGGWLSDTYLGRYNTIFGFLLLYIIGAVLMLPVSYEDISYSKTARLLLFAAALTILAFATGGIKSNVSPFGADQNQQEGPRAVQTFFNWFYFFINLGSFLALTVVVWVQQTYSYFYGYVITASAVALTAIIFVSGRNKYIHSPPAGSELTRAAKIIYEAITIPRTISTWLDKAKSRNGGTFTETEVEDVKSLLRVIPVFLLFVVYWAVYSQMSTTFLIQGTYMRLKFSSFSVPSASLAIFDVIAVLAMIPIMDHIVYPLLQRCGISFTPLRRIGVGFLMAAAAMMVAGFVEITRRGLWEEGHVFNQLVNGENRAASDLNIFWQVPQYILIGSSEVLTSVTGLEFAYSQSPKNLKGVVMGSFMITFAMGHYLTSLLVTIVRSASNSKWYPSNDLNNGKLEYFFFLLAGITVVTLAIFAFVASRYTYKKQPVRTQNVEKKYLWVDGEDTQLTDSDD</sequence>
<accession>A0AAD9QRZ3</accession>
<dbReference type="InterPro" id="IPR000109">
    <property type="entry name" value="POT_fam"/>
</dbReference>
<dbReference type="PROSITE" id="PS01023">
    <property type="entry name" value="PTR2_2"/>
    <property type="match status" value="1"/>
</dbReference>
<evidence type="ECO:0000256" key="8">
    <source>
        <dbReference type="SAM" id="Phobius"/>
    </source>
</evidence>
<feature type="transmembrane region" description="Helical" evidence="8">
    <location>
        <begin position="461"/>
        <end position="485"/>
    </location>
</feature>
<dbReference type="GO" id="GO:0006857">
    <property type="term" value="P:oligopeptide transport"/>
    <property type="evidence" value="ECO:0007669"/>
    <property type="project" value="InterPro"/>
</dbReference>
<keyword evidence="4" id="KW-0653">Protein transport</keyword>
<evidence type="ECO:0000256" key="5">
    <source>
        <dbReference type="ARBA" id="ARBA00022989"/>
    </source>
</evidence>
<comment type="similarity">
    <text evidence="2 7">Belongs to the major facilitator superfamily. Proton-dependent oligopeptide transporter (POT/PTR) (TC 2.A.17) family.</text>
</comment>
<evidence type="ECO:0000256" key="1">
    <source>
        <dbReference type="ARBA" id="ARBA00004141"/>
    </source>
</evidence>
<evidence type="ECO:0000256" key="4">
    <source>
        <dbReference type="ARBA" id="ARBA00022856"/>
    </source>
</evidence>
<evidence type="ECO:0000256" key="3">
    <source>
        <dbReference type="ARBA" id="ARBA00022692"/>
    </source>
</evidence>
<evidence type="ECO:0000256" key="2">
    <source>
        <dbReference type="ARBA" id="ARBA00005982"/>
    </source>
</evidence>
<dbReference type="PANTHER" id="PTHR11654">
    <property type="entry name" value="OLIGOPEPTIDE TRANSPORTER-RELATED"/>
    <property type="match status" value="1"/>
</dbReference>
<dbReference type="Pfam" id="PF00854">
    <property type="entry name" value="PTR2"/>
    <property type="match status" value="1"/>
</dbReference>
<evidence type="ECO:0000256" key="7">
    <source>
        <dbReference type="RuleBase" id="RU003755"/>
    </source>
</evidence>
<feature type="transmembrane region" description="Helical" evidence="8">
    <location>
        <begin position="194"/>
        <end position="213"/>
    </location>
</feature>
<evidence type="ECO:0000313" key="9">
    <source>
        <dbReference type="EMBL" id="KAK2566399.1"/>
    </source>
</evidence>
<evidence type="ECO:0000313" key="10">
    <source>
        <dbReference type="Proteomes" id="UP001249851"/>
    </source>
</evidence>
<dbReference type="InterPro" id="IPR018456">
    <property type="entry name" value="PTR2_symporter_CS"/>
</dbReference>
<dbReference type="InterPro" id="IPR036259">
    <property type="entry name" value="MFS_trans_sf"/>
</dbReference>
<dbReference type="GO" id="GO:0016020">
    <property type="term" value="C:membrane"/>
    <property type="evidence" value="ECO:0007669"/>
    <property type="project" value="UniProtKB-SubCell"/>
</dbReference>
<dbReference type="GO" id="GO:0022857">
    <property type="term" value="F:transmembrane transporter activity"/>
    <property type="evidence" value="ECO:0007669"/>
    <property type="project" value="InterPro"/>
</dbReference>
<comment type="subcellular location">
    <subcellularLocation>
        <location evidence="1 7">Membrane</location>
        <topology evidence="1 7">Multi-pass membrane protein</topology>
    </subcellularLocation>
</comment>
<dbReference type="AlphaFoldDB" id="A0AAD9QRZ3"/>
<keyword evidence="10" id="KW-1185">Reference proteome</keyword>
<reference evidence="9" key="2">
    <citation type="journal article" date="2023" name="Science">
        <title>Genomic signatures of disease resistance in endangered staghorn corals.</title>
        <authorList>
            <person name="Vollmer S.V."/>
            <person name="Selwyn J.D."/>
            <person name="Despard B.A."/>
            <person name="Roesel C.L."/>
        </authorList>
    </citation>
    <scope>NUCLEOTIDE SEQUENCE</scope>
    <source>
        <strain evidence="9">K2</strain>
    </source>
</reference>
<dbReference type="Proteomes" id="UP001249851">
    <property type="component" value="Unassembled WGS sequence"/>
</dbReference>
<protein>
    <submittedName>
        <fullName evidence="9">Solute carrier family 15 member 4</fullName>
    </submittedName>
</protein>
<feature type="transmembrane region" description="Helical" evidence="8">
    <location>
        <begin position="151"/>
        <end position="168"/>
    </location>
</feature>
<organism evidence="9 10">
    <name type="scientific">Acropora cervicornis</name>
    <name type="common">Staghorn coral</name>
    <dbReference type="NCBI Taxonomy" id="6130"/>
    <lineage>
        <taxon>Eukaryota</taxon>
        <taxon>Metazoa</taxon>
        <taxon>Cnidaria</taxon>
        <taxon>Anthozoa</taxon>
        <taxon>Hexacorallia</taxon>
        <taxon>Scleractinia</taxon>
        <taxon>Astrocoeniina</taxon>
        <taxon>Acroporidae</taxon>
        <taxon>Acropora</taxon>
    </lineage>
</organism>
<name>A0AAD9QRZ3_ACRCE</name>
<gene>
    <name evidence="9" type="ORF">P5673_009905</name>
</gene>